<gene>
    <name evidence="2" type="ORF">C3928_03265</name>
</gene>
<organism evidence="2 3">
    <name type="scientific">Legionella pneumophila</name>
    <dbReference type="NCBI Taxonomy" id="446"/>
    <lineage>
        <taxon>Bacteria</taxon>
        <taxon>Pseudomonadati</taxon>
        <taxon>Pseudomonadota</taxon>
        <taxon>Gammaproteobacteria</taxon>
        <taxon>Legionellales</taxon>
        <taxon>Legionellaceae</taxon>
        <taxon>Legionella</taxon>
    </lineage>
</organism>
<keyword evidence="2" id="KW-0808">Transferase</keyword>
<dbReference type="Gene3D" id="3.40.50.150">
    <property type="entry name" value="Vaccinia Virus protein VP39"/>
    <property type="match status" value="1"/>
</dbReference>
<dbReference type="GO" id="GO:0032259">
    <property type="term" value="P:methylation"/>
    <property type="evidence" value="ECO:0007669"/>
    <property type="project" value="UniProtKB-KW"/>
</dbReference>
<protein>
    <submittedName>
        <fullName evidence="2">Class I SAM-dependent methyltransferase</fullName>
    </submittedName>
</protein>
<dbReference type="Proteomes" id="UP000239239">
    <property type="component" value="Unassembled WGS sequence"/>
</dbReference>
<evidence type="ECO:0000313" key="2">
    <source>
        <dbReference type="EMBL" id="PPK32861.1"/>
    </source>
</evidence>
<comment type="caution">
    <text evidence="2">The sequence shown here is derived from an EMBL/GenBank/DDBJ whole genome shotgun (WGS) entry which is preliminary data.</text>
</comment>
<dbReference type="GO" id="GO:0008168">
    <property type="term" value="F:methyltransferase activity"/>
    <property type="evidence" value="ECO:0007669"/>
    <property type="project" value="UniProtKB-KW"/>
</dbReference>
<dbReference type="InterPro" id="IPR041698">
    <property type="entry name" value="Methyltransf_25"/>
</dbReference>
<evidence type="ECO:0000259" key="1">
    <source>
        <dbReference type="Pfam" id="PF13649"/>
    </source>
</evidence>
<sequence>MVKKMTKLKNLDTYLSLCTEVYDLSKPNPPEDAYAFYRSYVMNVKDPMLEPMCGTGRFLLPLLEEGFEIHGFDASEYMLEALNIKAKAKNLKPTVWRGFVENLTRPEKYNLIFIPSGSFCLLIDPATVRLALQTFYNHLSDEGILLFEGETLKAVPQLDVWRGSVWHKPNGQRIILSQLATMKDQVCHSIGKYELVHNNSIIHTEVEELRVRIYDPQELTGILKSCGFKNVRLIKAFDSAATPDAQDETIVYECRK</sequence>
<dbReference type="EMBL" id="PQWY01000004">
    <property type="protein sequence ID" value="PPK32861.1"/>
    <property type="molecule type" value="Genomic_DNA"/>
</dbReference>
<keyword evidence="2" id="KW-0489">Methyltransferase</keyword>
<dbReference type="Pfam" id="PF13649">
    <property type="entry name" value="Methyltransf_25"/>
    <property type="match status" value="1"/>
</dbReference>
<accession>A0A2S6F634</accession>
<dbReference type="InterPro" id="IPR029063">
    <property type="entry name" value="SAM-dependent_MTases_sf"/>
</dbReference>
<dbReference type="Gene3D" id="2.20.25.110">
    <property type="entry name" value="S-adenosyl-L-methionine-dependent methyltransferases"/>
    <property type="match status" value="1"/>
</dbReference>
<dbReference type="AlphaFoldDB" id="A0A2S6F634"/>
<evidence type="ECO:0000313" key="3">
    <source>
        <dbReference type="Proteomes" id="UP000239239"/>
    </source>
</evidence>
<dbReference type="OrthoDB" id="9804312at2"/>
<name>A0A2S6F634_LEGPN</name>
<dbReference type="CDD" id="cd02440">
    <property type="entry name" value="AdoMet_MTases"/>
    <property type="match status" value="1"/>
</dbReference>
<reference evidence="2 3" key="1">
    <citation type="submission" date="2018-02" db="EMBL/GenBank/DDBJ databases">
        <title>Draft genome sequences of four Legionella pneumophila clinical strains isolated in Ontario.</title>
        <authorList>
            <person name="Fortuna A."/>
            <person name="Ramnarine R."/>
            <person name="Li A."/>
            <person name="Frantz C."/>
            <person name="Mallo G."/>
        </authorList>
    </citation>
    <scope>NUCLEOTIDE SEQUENCE [LARGE SCALE GENOMIC DNA]</scope>
    <source>
        <strain evidence="2 3">LG61</strain>
    </source>
</reference>
<feature type="domain" description="Methyltransferase" evidence="1">
    <location>
        <begin position="49"/>
        <end position="143"/>
    </location>
</feature>
<proteinExistence type="predicted"/>
<dbReference type="SUPFAM" id="SSF53335">
    <property type="entry name" value="S-adenosyl-L-methionine-dependent methyltransferases"/>
    <property type="match status" value="1"/>
</dbReference>